<feature type="binding site" evidence="8">
    <location>
        <position position="226"/>
    </location>
    <ligand>
        <name>L-glutamine</name>
        <dbReference type="ChEBI" id="CHEBI:58359"/>
    </ligand>
</feature>
<accession>A0ABR4XLM3</accession>
<feature type="region of interest" description="CPSase" evidence="8">
    <location>
        <begin position="1"/>
        <end position="169"/>
    </location>
</feature>
<evidence type="ECO:0000256" key="6">
    <source>
        <dbReference type="ARBA" id="ARBA00022962"/>
    </source>
</evidence>
<keyword evidence="8" id="KW-0055">Arginine biosynthesis</keyword>
<dbReference type="Gene3D" id="3.50.30.20">
    <property type="entry name" value="Carbamoyl-phosphate synthase small subunit, N-terminal domain"/>
    <property type="match status" value="1"/>
</dbReference>
<comment type="pathway">
    <text evidence="8">Pyrimidine metabolism; UMP biosynthesis via de novo pathway; (S)-dihydroorotate from bicarbonate: step 1/3.</text>
</comment>
<dbReference type="InterPro" id="IPR029062">
    <property type="entry name" value="Class_I_gatase-like"/>
</dbReference>
<dbReference type="NCBIfam" id="NF009475">
    <property type="entry name" value="PRK12838.1"/>
    <property type="match status" value="1"/>
</dbReference>
<evidence type="ECO:0000256" key="1">
    <source>
        <dbReference type="ARBA" id="ARBA00005077"/>
    </source>
</evidence>
<comment type="caution">
    <text evidence="8">Lacks conserved residue(s) required for the propagation of feature annotation.</text>
</comment>
<dbReference type="Pfam" id="PF00117">
    <property type="entry name" value="GATase"/>
    <property type="match status" value="1"/>
</dbReference>
<feature type="binding site" evidence="8">
    <location>
        <position position="295"/>
    </location>
    <ligand>
        <name>L-glutamine</name>
        <dbReference type="ChEBI" id="CHEBI:58359"/>
    </ligand>
</feature>
<keyword evidence="11" id="KW-1185">Reference proteome</keyword>
<dbReference type="InterPro" id="IPR017926">
    <property type="entry name" value="GATASE"/>
</dbReference>
<dbReference type="SMART" id="SM01097">
    <property type="entry name" value="CPSase_sm_chain"/>
    <property type="match status" value="1"/>
</dbReference>
<keyword evidence="6 8" id="KW-0315">Glutamine amidotransferase</keyword>
<dbReference type="InterPro" id="IPR006274">
    <property type="entry name" value="CarbamoylP_synth_ssu"/>
</dbReference>
<dbReference type="PRINTS" id="PR00099">
    <property type="entry name" value="CPSGATASE"/>
</dbReference>
<dbReference type="SUPFAM" id="SSF52021">
    <property type="entry name" value="Carbamoyl phosphate synthetase, small subunit N-terminal domain"/>
    <property type="match status" value="1"/>
</dbReference>
<dbReference type="EMBL" id="JQZV01000006">
    <property type="protein sequence ID" value="KGN92877.1"/>
    <property type="molecule type" value="Genomic_DNA"/>
</dbReference>
<gene>
    <name evidence="8" type="primary">carA</name>
    <name evidence="10" type="ORF">HQ43_03115</name>
</gene>
<evidence type="ECO:0000256" key="7">
    <source>
        <dbReference type="ARBA" id="ARBA00048816"/>
    </source>
</evidence>
<keyword evidence="3 8" id="KW-0436">Ligase</keyword>
<dbReference type="Proteomes" id="UP000030101">
    <property type="component" value="Unassembled WGS sequence"/>
</dbReference>
<evidence type="ECO:0000256" key="8">
    <source>
        <dbReference type="HAMAP-Rule" id="MF_01209"/>
    </source>
</evidence>
<dbReference type="PANTHER" id="PTHR43418">
    <property type="entry name" value="MULTIFUNCTIONAL TRYPTOPHAN BIOSYNTHESIS PROTEIN-RELATED"/>
    <property type="match status" value="1"/>
</dbReference>
<evidence type="ECO:0000313" key="10">
    <source>
        <dbReference type="EMBL" id="KGN92877.1"/>
    </source>
</evidence>
<feature type="binding site" evidence="8">
    <location>
        <position position="224"/>
    </location>
    <ligand>
        <name>L-glutamine</name>
        <dbReference type="ChEBI" id="CHEBI:58359"/>
    </ligand>
</feature>
<evidence type="ECO:0000313" key="11">
    <source>
        <dbReference type="Proteomes" id="UP000030101"/>
    </source>
</evidence>
<feature type="domain" description="Carbamoyl-phosphate synthase small subunit N-terminal" evidence="9">
    <location>
        <begin position="4"/>
        <end position="134"/>
    </location>
</feature>
<comment type="subunit">
    <text evidence="8">Composed of two chains; the small (or glutamine) chain promotes the hydrolysis of glutamine to ammonia, which is used by the large (or ammonia) chain to synthesize carbamoyl phosphate. Tetramer of heterodimers (alpha,beta)4.</text>
</comment>
<evidence type="ECO:0000256" key="4">
    <source>
        <dbReference type="ARBA" id="ARBA00022741"/>
    </source>
</evidence>
<evidence type="ECO:0000256" key="5">
    <source>
        <dbReference type="ARBA" id="ARBA00022840"/>
    </source>
</evidence>
<keyword evidence="8" id="KW-0028">Amino-acid biosynthesis</keyword>
<dbReference type="NCBIfam" id="TIGR01368">
    <property type="entry name" value="CPSaseIIsmall"/>
    <property type="match status" value="1"/>
</dbReference>
<dbReference type="InterPro" id="IPR050472">
    <property type="entry name" value="Anth_synth/Amidotransfase"/>
</dbReference>
<comment type="catalytic activity">
    <reaction evidence="7 8">
        <text>hydrogencarbonate + L-glutamine + 2 ATP + H2O = carbamoyl phosphate + L-glutamate + 2 ADP + phosphate + 2 H(+)</text>
        <dbReference type="Rhea" id="RHEA:18633"/>
        <dbReference type="ChEBI" id="CHEBI:15377"/>
        <dbReference type="ChEBI" id="CHEBI:15378"/>
        <dbReference type="ChEBI" id="CHEBI:17544"/>
        <dbReference type="ChEBI" id="CHEBI:29985"/>
        <dbReference type="ChEBI" id="CHEBI:30616"/>
        <dbReference type="ChEBI" id="CHEBI:43474"/>
        <dbReference type="ChEBI" id="CHEBI:58228"/>
        <dbReference type="ChEBI" id="CHEBI:58359"/>
        <dbReference type="ChEBI" id="CHEBI:456216"/>
        <dbReference type="EC" id="6.3.5.5"/>
    </reaction>
</comment>
<organism evidence="10 11">
    <name type="scientific">Porphyromonas canoris</name>
    <dbReference type="NCBI Taxonomy" id="36875"/>
    <lineage>
        <taxon>Bacteria</taxon>
        <taxon>Pseudomonadati</taxon>
        <taxon>Bacteroidota</taxon>
        <taxon>Bacteroidia</taxon>
        <taxon>Bacteroidales</taxon>
        <taxon>Porphyromonadaceae</taxon>
        <taxon>Porphyromonas</taxon>
    </lineage>
</organism>
<dbReference type="CDD" id="cd01744">
    <property type="entry name" value="GATase1_CPSase"/>
    <property type="match status" value="1"/>
</dbReference>
<dbReference type="SUPFAM" id="SSF52317">
    <property type="entry name" value="Class I glutamine amidotransferase-like"/>
    <property type="match status" value="1"/>
</dbReference>
<feature type="binding site" evidence="8">
    <location>
        <position position="292"/>
    </location>
    <ligand>
        <name>L-glutamine</name>
        <dbReference type="ChEBI" id="CHEBI:58359"/>
    </ligand>
</feature>
<dbReference type="InterPro" id="IPR035686">
    <property type="entry name" value="CPSase_GATase1"/>
</dbReference>
<comment type="similarity">
    <text evidence="2 8">Belongs to the CarA family.</text>
</comment>
<dbReference type="PRINTS" id="PR00096">
    <property type="entry name" value="GATASE"/>
</dbReference>
<evidence type="ECO:0000259" key="9">
    <source>
        <dbReference type="SMART" id="SM01097"/>
    </source>
</evidence>
<dbReference type="Gene3D" id="3.40.50.880">
    <property type="match status" value="1"/>
</dbReference>
<dbReference type="InterPro" id="IPR036480">
    <property type="entry name" value="CarbP_synth_ssu_N_sf"/>
</dbReference>
<dbReference type="PANTHER" id="PTHR43418:SF7">
    <property type="entry name" value="CARBAMOYL-PHOSPHATE SYNTHASE SMALL CHAIN"/>
    <property type="match status" value="1"/>
</dbReference>
<feature type="binding site" evidence="8">
    <location>
        <position position="252"/>
    </location>
    <ligand>
        <name>L-glutamine</name>
        <dbReference type="ChEBI" id="CHEBI:58359"/>
    </ligand>
</feature>
<feature type="binding site" evidence="8">
    <location>
        <position position="294"/>
    </location>
    <ligand>
        <name>L-glutamine</name>
        <dbReference type="ChEBI" id="CHEBI:58359"/>
    </ligand>
</feature>
<dbReference type="EC" id="6.3.5.5" evidence="8"/>
<dbReference type="InterPro" id="IPR002474">
    <property type="entry name" value="CarbamoylP_synth_ssu_N"/>
</dbReference>
<evidence type="ECO:0000256" key="3">
    <source>
        <dbReference type="ARBA" id="ARBA00022598"/>
    </source>
</evidence>
<keyword evidence="8" id="KW-0665">Pyrimidine biosynthesis</keyword>
<dbReference type="GO" id="GO:0004088">
    <property type="term" value="F:carbamoyl-phosphate synthase (glutamine-hydrolyzing) activity"/>
    <property type="evidence" value="ECO:0007669"/>
    <property type="project" value="UniProtKB-EC"/>
</dbReference>
<dbReference type="HAMAP" id="MF_01209">
    <property type="entry name" value="CPSase_S_chain"/>
    <property type="match status" value="1"/>
</dbReference>
<comment type="caution">
    <text evidence="10">The sequence shown here is derived from an EMBL/GenBank/DDBJ whole genome shotgun (WGS) entry which is preliminary data.</text>
</comment>
<sequence>MKPYTAKIVLSDGREFYGYGFGAKVEAIRELVFDTAMVGYQEILSDPAYVDQAVVLTYPLIGNYGVADEDYEAKYPVAGGFVVREYNDSPSNFRYTKTLSEVMEEYNIPGIAGVDTRALTRIIRQEGAQKVLFTSPDTPVEEAKAKLDSWTLPTDGVSRVSCKKRWLTRTPGHIYDVVVLDLGVKYNVIRSLNRRGCNVTIVPFDTTAEEILAFAPDGIVLAGGPGNPADLPSVLETIEQLKGKVPMLGISLGHTLIGHAYGATSYKMRVGHRGSFPVKDLRTGRVKMAAENHGYSMREGSLMGTKLVATHRNVVLKDIEGMICEEDKVMTTQFCPESNPGPTDYREVFDGFIDLMKK</sequence>
<dbReference type="PROSITE" id="PS51273">
    <property type="entry name" value="GATASE_TYPE_1"/>
    <property type="match status" value="1"/>
</dbReference>
<name>A0ABR4XLM3_9PORP</name>
<protein>
    <recommendedName>
        <fullName evidence="8">Carbamoyl phosphate synthase small chain</fullName>
        <ecNumber evidence="8">6.3.5.5</ecNumber>
    </recommendedName>
    <alternativeName>
        <fullName evidence="8">Carbamoyl phosphate synthetase glutamine chain</fullName>
    </alternativeName>
</protein>
<comment type="pathway">
    <text evidence="1 8">Amino-acid biosynthesis; L-arginine biosynthesis; carbamoyl phosphate from bicarbonate: step 1/1.</text>
</comment>
<keyword evidence="4 8" id="KW-0547">Nucleotide-binding</keyword>
<feature type="active site" evidence="8">
    <location>
        <position position="337"/>
    </location>
</feature>
<evidence type="ECO:0000256" key="2">
    <source>
        <dbReference type="ARBA" id="ARBA00007800"/>
    </source>
</evidence>
<proteinExistence type="inferred from homology"/>
<dbReference type="Pfam" id="PF00988">
    <property type="entry name" value="CPSase_sm_chain"/>
    <property type="match status" value="1"/>
</dbReference>
<reference evidence="10 11" key="1">
    <citation type="submission" date="2014-08" db="EMBL/GenBank/DDBJ databases">
        <title>Porphyromonas canoris strain:OH2762 Genome sequencing.</title>
        <authorList>
            <person name="Wallis C."/>
            <person name="Deusch O."/>
            <person name="O'Flynn C."/>
            <person name="Davis I."/>
            <person name="Jospin G."/>
            <person name="Darling A.E."/>
            <person name="Coil D.A."/>
            <person name="Alexiev A."/>
            <person name="Horsfall A."/>
            <person name="Kirkwood N."/>
            <person name="Harris S."/>
            <person name="Eisen J.A."/>
        </authorList>
    </citation>
    <scope>NUCLEOTIDE SEQUENCE [LARGE SCALE GENOMIC DNA]</scope>
    <source>
        <strain evidence="11">COT-108 OH2762</strain>
    </source>
</reference>
<keyword evidence="5 8" id="KW-0067">ATP-binding</keyword>
<comment type="catalytic activity">
    <reaction evidence="8">
        <text>L-glutamine + H2O = L-glutamate + NH4(+)</text>
        <dbReference type="Rhea" id="RHEA:15889"/>
        <dbReference type="ChEBI" id="CHEBI:15377"/>
        <dbReference type="ChEBI" id="CHEBI:28938"/>
        <dbReference type="ChEBI" id="CHEBI:29985"/>
        <dbReference type="ChEBI" id="CHEBI:58359"/>
    </reaction>
</comment>
<comment type="function">
    <text evidence="8">Small subunit of the glutamine-dependent carbamoyl phosphate synthetase (CPSase). CPSase catalyzes the formation of carbamoyl phosphate from the ammonia moiety of glutamine, carbonate, and phosphate donated by ATP, constituting the first step of 2 biosynthetic pathways, one leading to arginine and/or urea and the other to pyrimidine nucleotides. The small subunit (glutamine amidotransferase) binds and cleaves glutamine to supply the large subunit with the substrate ammonia.</text>
</comment>